<gene>
    <name evidence="1" type="ORF">IE53DRAFT_403387</name>
</gene>
<evidence type="ECO:0000313" key="1">
    <source>
        <dbReference type="EMBL" id="PWN47044.1"/>
    </source>
</evidence>
<accession>A0ACD0NML4</accession>
<sequence>VRHGSILLDPGKAKESTLLVSGEKRDQKARAQQATEVNRKARKGKREARGRWSPPHPLPSDLPPRLVRVVPLPHHTVLAACERDEHDGVPLLQLPLFVPDEFPLGFRDRVPGTGKEVALSQPPVIDLWQTVVSSRLEEGELVELVVLPDVVLAVPVRGPPHGADPCPERILQRSIPHLDLCEMVVPSMVRLCRDQIDLFKVPGLPAPCVLDLLPDEEEVIVVPVMEHGVRVPRKLEIPDVHQACRGREEEFRIDTDVNLLSSHHESLLLHPLDQSQQGGGGGF</sequence>
<evidence type="ECO:0000313" key="2">
    <source>
        <dbReference type="Proteomes" id="UP000245626"/>
    </source>
</evidence>
<protein>
    <submittedName>
        <fullName evidence="1">Uncharacterized protein</fullName>
    </submittedName>
</protein>
<keyword evidence="2" id="KW-1185">Reference proteome</keyword>
<dbReference type="Proteomes" id="UP000245626">
    <property type="component" value="Unassembled WGS sequence"/>
</dbReference>
<feature type="non-terminal residue" evidence="1">
    <location>
        <position position="1"/>
    </location>
</feature>
<proteinExistence type="predicted"/>
<organism evidence="1 2">
    <name type="scientific">Violaceomyces palustris</name>
    <dbReference type="NCBI Taxonomy" id="1673888"/>
    <lineage>
        <taxon>Eukaryota</taxon>
        <taxon>Fungi</taxon>
        <taxon>Dikarya</taxon>
        <taxon>Basidiomycota</taxon>
        <taxon>Ustilaginomycotina</taxon>
        <taxon>Ustilaginomycetes</taxon>
        <taxon>Violaceomycetales</taxon>
        <taxon>Violaceomycetaceae</taxon>
        <taxon>Violaceomyces</taxon>
    </lineage>
</organism>
<dbReference type="EMBL" id="KZ820573">
    <property type="protein sequence ID" value="PWN47044.1"/>
    <property type="molecule type" value="Genomic_DNA"/>
</dbReference>
<name>A0ACD0NML4_9BASI</name>
<reference evidence="1 2" key="1">
    <citation type="journal article" date="2018" name="Mol. Biol. Evol.">
        <title>Broad Genomic Sampling Reveals a Smut Pathogenic Ancestry of the Fungal Clade Ustilaginomycotina.</title>
        <authorList>
            <person name="Kijpornyongpan T."/>
            <person name="Mondo S.J."/>
            <person name="Barry K."/>
            <person name="Sandor L."/>
            <person name="Lee J."/>
            <person name="Lipzen A."/>
            <person name="Pangilinan J."/>
            <person name="LaButti K."/>
            <person name="Hainaut M."/>
            <person name="Henrissat B."/>
            <person name="Grigoriev I.V."/>
            <person name="Spatafora J.W."/>
            <person name="Aime M.C."/>
        </authorList>
    </citation>
    <scope>NUCLEOTIDE SEQUENCE [LARGE SCALE GENOMIC DNA]</scope>
    <source>
        <strain evidence="1 2">SA 807</strain>
    </source>
</reference>